<sequence>MTETGGITEAASPTGRTTSDAKTPHQVMGPVTPADVSRKVKMSAFRGTKLNDENWTQFEFAFTAHLRQLGLHEALLKGASANVEAACFSVLIQALSEDQYPHIYDCTTARDAWAALK</sequence>
<protein>
    <submittedName>
        <fullName evidence="2">Uncharacterized protein</fullName>
    </submittedName>
</protein>
<name>A0A0H5R2M1_9EUKA</name>
<evidence type="ECO:0000313" key="2">
    <source>
        <dbReference type="EMBL" id="CRZ08201.1"/>
    </source>
</evidence>
<organism evidence="2">
    <name type="scientific">Spongospora subterranea</name>
    <dbReference type="NCBI Taxonomy" id="70186"/>
    <lineage>
        <taxon>Eukaryota</taxon>
        <taxon>Sar</taxon>
        <taxon>Rhizaria</taxon>
        <taxon>Endomyxa</taxon>
        <taxon>Phytomyxea</taxon>
        <taxon>Plasmodiophorida</taxon>
        <taxon>Plasmodiophoridae</taxon>
        <taxon>Spongospora</taxon>
    </lineage>
</organism>
<feature type="region of interest" description="Disordered" evidence="1">
    <location>
        <begin position="1"/>
        <end position="31"/>
    </location>
</feature>
<evidence type="ECO:0000256" key="1">
    <source>
        <dbReference type="SAM" id="MobiDB-lite"/>
    </source>
</evidence>
<accession>A0A0H5R2M1</accession>
<reference evidence="2" key="1">
    <citation type="submission" date="2015-04" db="EMBL/GenBank/DDBJ databases">
        <title>The genome sequence of the plant pathogenic Rhizarian Plasmodiophora brassicae reveals insights in its biotrophic life cycle and the origin of chitin synthesis.</title>
        <authorList>
            <person name="Schwelm A."/>
            <person name="Fogelqvist J."/>
            <person name="Knaust A."/>
            <person name="Julke S."/>
            <person name="Lilja T."/>
            <person name="Dhandapani V."/>
            <person name="Bonilla-Rosso G."/>
            <person name="Karlsson M."/>
            <person name="Shevchenko A."/>
            <person name="Choi S.R."/>
            <person name="Kim H.G."/>
            <person name="Park J.Y."/>
            <person name="Lim Y.P."/>
            <person name="Ludwig-Muller J."/>
            <person name="Dixelius C."/>
        </authorList>
    </citation>
    <scope>NUCLEOTIDE SEQUENCE</scope>
    <source>
        <tissue evidence="2">Potato root galls</tissue>
    </source>
</reference>
<proteinExistence type="predicted"/>
<feature type="non-terminal residue" evidence="2">
    <location>
        <position position="117"/>
    </location>
</feature>
<dbReference type="EMBL" id="HACM01007759">
    <property type="protein sequence ID" value="CRZ08201.1"/>
    <property type="molecule type" value="Transcribed_RNA"/>
</dbReference>
<dbReference type="AlphaFoldDB" id="A0A0H5R2M1"/>